<dbReference type="InterPro" id="IPR017946">
    <property type="entry name" value="PLC-like_Pdiesterase_TIM-brl"/>
</dbReference>
<evidence type="ECO:0000313" key="3">
    <source>
        <dbReference type="EMBL" id="KAK8867041.1"/>
    </source>
</evidence>
<dbReference type="Gene3D" id="3.20.20.190">
    <property type="entry name" value="Phosphatidylinositol (PI) phosphodiesterase"/>
    <property type="match status" value="1"/>
</dbReference>
<evidence type="ECO:0000259" key="2">
    <source>
        <dbReference type="PROSITE" id="PS51704"/>
    </source>
</evidence>
<keyword evidence="4" id="KW-1185">Reference proteome</keyword>
<dbReference type="Proteomes" id="UP001470230">
    <property type="component" value="Unassembled WGS sequence"/>
</dbReference>
<reference evidence="3 4" key="1">
    <citation type="submission" date="2024-04" db="EMBL/GenBank/DDBJ databases">
        <title>Tritrichomonas musculus Genome.</title>
        <authorList>
            <person name="Alves-Ferreira E."/>
            <person name="Grigg M."/>
            <person name="Lorenzi H."/>
            <person name="Galac M."/>
        </authorList>
    </citation>
    <scope>NUCLEOTIDE SEQUENCE [LARGE SCALE GENOMIC DNA]</scope>
    <source>
        <strain evidence="3 4">EAF2021</strain>
    </source>
</reference>
<dbReference type="Pfam" id="PF03009">
    <property type="entry name" value="GDPD"/>
    <property type="match status" value="1"/>
</dbReference>
<dbReference type="InterPro" id="IPR030395">
    <property type="entry name" value="GP_PDE_dom"/>
</dbReference>
<accession>A0ABR2IRZ4</accession>
<dbReference type="PROSITE" id="PS51704">
    <property type="entry name" value="GP_PDE"/>
    <property type="match status" value="1"/>
</dbReference>
<sequence>MMKNETLAMINFPIDGSSDNYIIFKIFWVKPYKNTLTKAKTMSYPKFFTIGHRGSGENAVSKEYYENSLVSFQAAEKNGVDFVEFDIQMSKNGVPVIFHDFNIESRELIKQFHEPVGKSNHGN</sequence>
<dbReference type="InterPro" id="IPR051578">
    <property type="entry name" value="GDPD"/>
</dbReference>
<dbReference type="PANTHER" id="PTHR22958">
    <property type="entry name" value="GLYCEROPHOSPHORYL DIESTER PHOSPHODIESTERASE"/>
    <property type="match status" value="1"/>
</dbReference>
<evidence type="ECO:0000256" key="1">
    <source>
        <dbReference type="ARBA" id="ARBA00022801"/>
    </source>
</evidence>
<name>A0ABR2IRZ4_9EUKA</name>
<proteinExistence type="predicted"/>
<protein>
    <submittedName>
        <fullName evidence="3">Glycerophosphocholine phosphodiesterase gpcpd1</fullName>
    </submittedName>
</protein>
<gene>
    <name evidence="3" type="ORF">M9Y10_010010</name>
</gene>
<dbReference type="SUPFAM" id="SSF51695">
    <property type="entry name" value="PLC-like phosphodiesterases"/>
    <property type="match status" value="1"/>
</dbReference>
<dbReference type="PANTHER" id="PTHR22958:SF1">
    <property type="entry name" value="GLYCEROPHOSPHOCHOLINE PHOSPHODIESTERASE GPCPD1"/>
    <property type="match status" value="1"/>
</dbReference>
<comment type="caution">
    <text evidence="3">The sequence shown here is derived from an EMBL/GenBank/DDBJ whole genome shotgun (WGS) entry which is preliminary data.</text>
</comment>
<keyword evidence="1" id="KW-0378">Hydrolase</keyword>
<evidence type="ECO:0000313" key="4">
    <source>
        <dbReference type="Proteomes" id="UP001470230"/>
    </source>
</evidence>
<dbReference type="EMBL" id="JAPFFF010000015">
    <property type="protein sequence ID" value="KAK8867041.1"/>
    <property type="molecule type" value="Genomic_DNA"/>
</dbReference>
<organism evidence="3 4">
    <name type="scientific">Tritrichomonas musculus</name>
    <dbReference type="NCBI Taxonomy" id="1915356"/>
    <lineage>
        <taxon>Eukaryota</taxon>
        <taxon>Metamonada</taxon>
        <taxon>Parabasalia</taxon>
        <taxon>Tritrichomonadida</taxon>
        <taxon>Tritrichomonadidae</taxon>
        <taxon>Tritrichomonas</taxon>
    </lineage>
</organism>
<feature type="domain" description="GP-PDE" evidence="2">
    <location>
        <begin position="47"/>
        <end position="123"/>
    </location>
</feature>